<evidence type="ECO:0000256" key="1">
    <source>
        <dbReference type="SAM" id="MobiDB-lite"/>
    </source>
</evidence>
<accession>A0AAU9FYB4</accession>
<sequence>MLSKHKRPSKQTPSQRLRQRQLELKAASRLNQLSRIPVQCPIASCRQYAFPSGLLSHMLNSHEPSSRGGPVFRDAYESEPLRLKFPDPRRFHECDEPRCVALLRFGGEHNNSKSTPGSRYLFVPNSELHRKLDQKYKNYLPMLLMVSRSTWHATLPDGGYGIFVIWLAAPATVKPFYYTITVFNDAYENSISVIRKTRDCAHTQRPSDFLGNEADYMMLRDCQIELLMQPPNQQRQQQQVIRIEITVHELWNGCLTKLPSTATTATTATEECHEEAIPIIYQPVDEEEDETSSQTDNDGQSNSLESVAEEPPNFAAAARTTAATGRNGTTAGTGPSGTQAATAQATELQSCECCSSHWTEWF</sequence>
<name>A0AAU9FYB4_DROMD</name>
<reference evidence="3 4" key="1">
    <citation type="submission" date="2024-02" db="EMBL/GenBank/DDBJ databases">
        <title>A chromosome-level genome assembly of Drosophila madeirensis, a fruit fly species endemic to Madeira island.</title>
        <authorList>
            <person name="Tomihara K."/>
            <person name="Llopart A."/>
            <person name="Yamamoto D."/>
        </authorList>
    </citation>
    <scope>NUCLEOTIDE SEQUENCE [LARGE SCALE GENOMIC DNA]</scope>
    <source>
        <strain evidence="3 4">RF1</strain>
    </source>
</reference>
<evidence type="ECO:0000313" key="3">
    <source>
        <dbReference type="EMBL" id="BFG00417.1"/>
    </source>
</evidence>
<proteinExistence type="predicted"/>
<keyword evidence="4" id="KW-1185">Reference proteome</keyword>
<evidence type="ECO:0000313" key="4">
    <source>
        <dbReference type="Proteomes" id="UP001500889"/>
    </source>
</evidence>
<dbReference type="EMBL" id="AP029266">
    <property type="protein sequence ID" value="BFG00417.1"/>
    <property type="molecule type" value="Genomic_DNA"/>
</dbReference>
<feature type="compositionally biased region" description="Low complexity" evidence="1">
    <location>
        <begin position="315"/>
        <end position="341"/>
    </location>
</feature>
<feature type="region of interest" description="Disordered" evidence="1">
    <location>
        <begin position="286"/>
        <end position="341"/>
    </location>
</feature>
<gene>
    <name evidence="3" type="ORF">DMAD_00424</name>
</gene>
<protein>
    <recommendedName>
        <fullName evidence="2">DUF4729 domain-containing protein</fullName>
    </recommendedName>
</protein>
<dbReference type="InterPro" id="IPR031732">
    <property type="entry name" value="DUF4729"/>
</dbReference>
<dbReference type="Pfam" id="PF15866">
    <property type="entry name" value="DUF4729"/>
    <property type="match status" value="1"/>
</dbReference>
<feature type="domain" description="DUF4729" evidence="2">
    <location>
        <begin position="39"/>
        <end position="228"/>
    </location>
</feature>
<evidence type="ECO:0000259" key="2">
    <source>
        <dbReference type="Pfam" id="PF15866"/>
    </source>
</evidence>
<organism evidence="3 4">
    <name type="scientific">Drosophila madeirensis</name>
    <name type="common">Fruit fly</name>
    <dbReference type="NCBI Taxonomy" id="30013"/>
    <lineage>
        <taxon>Eukaryota</taxon>
        <taxon>Metazoa</taxon>
        <taxon>Ecdysozoa</taxon>
        <taxon>Arthropoda</taxon>
        <taxon>Hexapoda</taxon>
        <taxon>Insecta</taxon>
        <taxon>Pterygota</taxon>
        <taxon>Neoptera</taxon>
        <taxon>Endopterygota</taxon>
        <taxon>Diptera</taxon>
        <taxon>Brachycera</taxon>
        <taxon>Muscomorpha</taxon>
        <taxon>Ephydroidea</taxon>
        <taxon>Drosophilidae</taxon>
        <taxon>Drosophila</taxon>
        <taxon>Sophophora</taxon>
    </lineage>
</organism>
<dbReference type="Proteomes" id="UP001500889">
    <property type="component" value="Chromosome A"/>
</dbReference>
<dbReference type="AlphaFoldDB" id="A0AAU9FYB4"/>